<evidence type="ECO:0000313" key="3">
    <source>
        <dbReference type="EMBL" id="TCN22880.1"/>
    </source>
</evidence>
<dbReference type="GO" id="GO:0032259">
    <property type="term" value="P:methylation"/>
    <property type="evidence" value="ECO:0007669"/>
    <property type="project" value="UniProtKB-KW"/>
</dbReference>
<keyword evidence="2 3" id="KW-0808">Transferase</keyword>
<keyword evidence="1 3" id="KW-0489">Methyltransferase</keyword>
<evidence type="ECO:0000313" key="4">
    <source>
        <dbReference type="Proteomes" id="UP000295689"/>
    </source>
</evidence>
<accession>A0A4V2RD04</accession>
<dbReference type="InterPro" id="IPR003788">
    <property type="entry name" value="NDUFAF7"/>
</dbReference>
<keyword evidence="4" id="KW-1185">Reference proteome</keyword>
<dbReference type="PANTHER" id="PTHR12049:SF7">
    <property type="entry name" value="PROTEIN ARGININE METHYLTRANSFERASE NDUFAF7, MITOCHONDRIAL"/>
    <property type="match status" value="1"/>
</dbReference>
<dbReference type="AlphaFoldDB" id="A0A4V2RD04"/>
<proteinExistence type="predicted"/>
<dbReference type="Proteomes" id="UP000295689">
    <property type="component" value="Unassembled WGS sequence"/>
</dbReference>
<protein>
    <submittedName>
        <fullName evidence="3">SAM-dependent MidA family methyltransferase</fullName>
    </submittedName>
</protein>
<gene>
    <name evidence="3" type="ORF">EV146_10933</name>
</gene>
<organism evidence="3 4">
    <name type="scientific">Mesobacillus foraminis</name>
    <dbReference type="NCBI Taxonomy" id="279826"/>
    <lineage>
        <taxon>Bacteria</taxon>
        <taxon>Bacillati</taxon>
        <taxon>Bacillota</taxon>
        <taxon>Bacilli</taxon>
        <taxon>Bacillales</taxon>
        <taxon>Bacillaceae</taxon>
        <taxon>Mesobacillus</taxon>
    </lineage>
</organism>
<evidence type="ECO:0000256" key="2">
    <source>
        <dbReference type="ARBA" id="ARBA00022679"/>
    </source>
</evidence>
<dbReference type="EMBL" id="SLVV01000009">
    <property type="protein sequence ID" value="TCN22880.1"/>
    <property type="molecule type" value="Genomic_DNA"/>
</dbReference>
<dbReference type="SUPFAM" id="SSF53335">
    <property type="entry name" value="S-adenosyl-L-methionine-dependent methyltransferases"/>
    <property type="match status" value="1"/>
</dbReference>
<dbReference type="RefSeq" id="WP_132008588.1">
    <property type="nucleotide sequence ID" value="NZ_JABUHM010000008.1"/>
</dbReference>
<reference evidence="3 4" key="1">
    <citation type="journal article" date="2015" name="Stand. Genomic Sci.">
        <title>Genomic Encyclopedia of Bacterial and Archaeal Type Strains, Phase III: the genomes of soil and plant-associated and newly described type strains.</title>
        <authorList>
            <person name="Whitman W.B."/>
            <person name="Woyke T."/>
            <person name="Klenk H.P."/>
            <person name="Zhou Y."/>
            <person name="Lilburn T.G."/>
            <person name="Beck B.J."/>
            <person name="De Vos P."/>
            <person name="Vandamme P."/>
            <person name="Eisen J.A."/>
            <person name="Garrity G."/>
            <person name="Hugenholtz P."/>
            <person name="Kyrpides N.C."/>
        </authorList>
    </citation>
    <scope>NUCLEOTIDE SEQUENCE [LARGE SCALE GENOMIC DNA]</scope>
    <source>
        <strain evidence="3 4">CV53</strain>
    </source>
</reference>
<dbReference type="GO" id="GO:0035243">
    <property type="term" value="F:protein-arginine omega-N symmetric methyltransferase activity"/>
    <property type="evidence" value="ECO:0007669"/>
    <property type="project" value="TreeGrafter"/>
</dbReference>
<dbReference type="Gene3D" id="3.40.50.12710">
    <property type="match status" value="1"/>
</dbReference>
<dbReference type="Pfam" id="PF02636">
    <property type="entry name" value="Methyltransf_28"/>
    <property type="match status" value="1"/>
</dbReference>
<dbReference type="InterPro" id="IPR029063">
    <property type="entry name" value="SAM-dependent_MTases_sf"/>
</dbReference>
<sequence length="364" mass="41720">MHAILRKKIENSDRNMITYADYIQTALYHTEQGYYMNELVKIGTKGDFITSSNVSDIFGEIIGKWYSRIYRKLDLPPSVCEMGAGNGRFAKAFIKGWHRCSDMPLTYSIIETSPFHRKLQAEALDHLSNVTQYNDIDDLPQFEGLFFSNELFDALPVHVIEKKEDKLFEVMITIEGERLAERLAPLENQEILRFIRVQGIHLLDGQRMEIPLEMERVIKKIGSALYRGIAVTADYGYSYEDWKHPARRNGSLRGYYQHQMIEDILKHPGRMDITSHVHFDALIQQGESLGLRLLSILRQNEFLMKAGILEELEENYDLDPFSDTSRRNRAIRSLILPGGISSAFHVIVQGKGTGSGTRGTDIWG</sequence>
<name>A0A4V2RD04_9BACI</name>
<comment type="caution">
    <text evidence="3">The sequence shown here is derived from an EMBL/GenBank/DDBJ whole genome shotgun (WGS) entry which is preliminary data.</text>
</comment>
<dbReference type="PANTHER" id="PTHR12049">
    <property type="entry name" value="PROTEIN ARGININE METHYLTRANSFERASE NDUFAF7, MITOCHONDRIAL"/>
    <property type="match status" value="1"/>
</dbReference>
<evidence type="ECO:0000256" key="1">
    <source>
        <dbReference type="ARBA" id="ARBA00022603"/>
    </source>
</evidence>
<dbReference type="InterPro" id="IPR038375">
    <property type="entry name" value="NDUFAF7_sf"/>
</dbReference>